<reference evidence="1" key="1">
    <citation type="submission" date="2021-03" db="EMBL/GenBank/DDBJ databases">
        <authorList>
            <consortium name="DOE Joint Genome Institute"/>
            <person name="Ahrendt S."/>
            <person name="Looney B.P."/>
            <person name="Miyauchi S."/>
            <person name="Morin E."/>
            <person name="Drula E."/>
            <person name="Courty P.E."/>
            <person name="Chicoki N."/>
            <person name="Fauchery L."/>
            <person name="Kohler A."/>
            <person name="Kuo A."/>
            <person name="Labutti K."/>
            <person name="Pangilinan J."/>
            <person name="Lipzen A."/>
            <person name="Riley R."/>
            <person name="Andreopoulos W."/>
            <person name="He G."/>
            <person name="Johnson J."/>
            <person name="Barry K.W."/>
            <person name="Grigoriev I.V."/>
            <person name="Nagy L."/>
            <person name="Hibbett D."/>
            <person name="Henrissat B."/>
            <person name="Matheny P.B."/>
            <person name="Labbe J."/>
            <person name="Martin F."/>
        </authorList>
    </citation>
    <scope>NUCLEOTIDE SEQUENCE</scope>
    <source>
        <strain evidence="1">HHB10654</strain>
    </source>
</reference>
<organism evidence="1 2">
    <name type="scientific">Artomyces pyxidatus</name>
    <dbReference type="NCBI Taxonomy" id="48021"/>
    <lineage>
        <taxon>Eukaryota</taxon>
        <taxon>Fungi</taxon>
        <taxon>Dikarya</taxon>
        <taxon>Basidiomycota</taxon>
        <taxon>Agaricomycotina</taxon>
        <taxon>Agaricomycetes</taxon>
        <taxon>Russulales</taxon>
        <taxon>Auriscalpiaceae</taxon>
        <taxon>Artomyces</taxon>
    </lineage>
</organism>
<protein>
    <submittedName>
        <fullName evidence="1">Uncharacterized protein</fullName>
    </submittedName>
</protein>
<comment type="caution">
    <text evidence="1">The sequence shown here is derived from an EMBL/GenBank/DDBJ whole genome shotgun (WGS) entry which is preliminary data.</text>
</comment>
<dbReference type="Proteomes" id="UP000814140">
    <property type="component" value="Unassembled WGS sequence"/>
</dbReference>
<reference evidence="1" key="2">
    <citation type="journal article" date="2022" name="New Phytol.">
        <title>Evolutionary transition to the ectomycorrhizal habit in the genomes of a hyperdiverse lineage of mushroom-forming fungi.</title>
        <authorList>
            <person name="Looney B."/>
            <person name="Miyauchi S."/>
            <person name="Morin E."/>
            <person name="Drula E."/>
            <person name="Courty P.E."/>
            <person name="Kohler A."/>
            <person name="Kuo A."/>
            <person name="LaButti K."/>
            <person name="Pangilinan J."/>
            <person name="Lipzen A."/>
            <person name="Riley R."/>
            <person name="Andreopoulos W."/>
            <person name="He G."/>
            <person name="Johnson J."/>
            <person name="Nolan M."/>
            <person name="Tritt A."/>
            <person name="Barry K.W."/>
            <person name="Grigoriev I.V."/>
            <person name="Nagy L.G."/>
            <person name="Hibbett D."/>
            <person name="Henrissat B."/>
            <person name="Matheny P.B."/>
            <person name="Labbe J."/>
            <person name="Martin F.M."/>
        </authorList>
    </citation>
    <scope>NUCLEOTIDE SEQUENCE</scope>
    <source>
        <strain evidence="1">HHB10654</strain>
    </source>
</reference>
<gene>
    <name evidence="1" type="ORF">BV25DRAFT_1915177</name>
</gene>
<dbReference type="EMBL" id="MU277202">
    <property type="protein sequence ID" value="KAI0063713.1"/>
    <property type="molecule type" value="Genomic_DNA"/>
</dbReference>
<proteinExistence type="predicted"/>
<evidence type="ECO:0000313" key="2">
    <source>
        <dbReference type="Proteomes" id="UP000814140"/>
    </source>
</evidence>
<sequence>MKIFSLAVILAPPSGPGVTLSQASDLSSFSFYQKGSVGEFMSFFAKTVAERTPQGQRQSVQENNYTAHVYNRGGAEQLAAVIITDQEYPVRPAFSLLTKLLDDFTAKVPQSAFSNPSAISFPDVNTYIQKYQDPRHADNIMRVQQELDETKIVLHKTIESVLQRGEKLDNLVERSNALSAQSKMFYKTAKKGFVEVIMAVIDIHSSLGPTNTASVLVNGNLTPLAHSDDEPRDQDSLEQFRKEAIFRRMRHYSRENERNQARVAELERLKVTYEASLAAMGACWTQLVETIRALVKPDSMPPVDLETQDLLHLSKHISSDQEPALSEALAKKVEDTSSFLAAFVQLGGSVPSQDDMFKQHLQSQTECIALRAELSVTRARLEDRDQACAKFHSDLAAAQNRLDRLQSRTVQATLGNAPLPSGDESSPVVLDEGQTGEVKIKESSVEVKSEEQSTSTPTPTPEQWTAASTELEKLQTIVLLRDARITKLEAEHHSAHEQIAALRVDRVHPSPETIQQLPEVVALNAKMEAQARHDKEERQRLEDEIARLNTALDTKDMHAKQQDNFIGELRQALERSKLDLTRVRDQREQHAAEILERKKKDDTRRTALQELKILAESRSERIDLLRNEVTRLKALLAAKAGDEELVSFISREKSGDTSYVQDLQSRLEASESRVSVLETQLKYFGESHPDVAQHIRSEAEAQQQLADAQKLLHKYQSVYGEPSTSSADVKQLSEKLARKEEEMKALQLQEAQRAESEGGLYAELERLSSAWESLDQQLKSKVYDLAAMEERMVKTNIEKAKVDNKCYAAIRAKDVFDQQVKGLTREKEKQAVVLEKRKAELEAAKNVQVHSEEIIKKLNGRIEELEAKATESQTKAAADEEEMRARRFELKKFDYLAILCQKENESARRENEQLSLQKKEADKQIAAAKARPLSTSQKEAELQKELEKCMSVLKCSTCRMNMRSTVLSKCLHTFCKDCIEARISTRQRKCPACNLAFAQSDVQQIYFQ</sequence>
<evidence type="ECO:0000313" key="1">
    <source>
        <dbReference type="EMBL" id="KAI0063713.1"/>
    </source>
</evidence>
<accession>A0ACB8T6F8</accession>
<name>A0ACB8T6F8_9AGAM</name>
<keyword evidence="2" id="KW-1185">Reference proteome</keyword>